<comment type="caution">
    <text evidence="4">The sequence shown here is derived from an EMBL/GenBank/DDBJ whole genome shotgun (WGS) entry which is preliminary data.</text>
</comment>
<proteinExistence type="predicted"/>
<organism evidence="4 5">
    <name type="scientific">Paraburkholderia silvatlantica</name>
    <dbReference type="NCBI Taxonomy" id="321895"/>
    <lineage>
        <taxon>Bacteria</taxon>
        <taxon>Pseudomonadati</taxon>
        <taxon>Pseudomonadota</taxon>
        <taxon>Betaproteobacteria</taxon>
        <taxon>Burkholderiales</taxon>
        <taxon>Burkholderiaceae</taxon>
        <taxon>Paraburkholderia</taxon>
    </lineage>
</organism>
<dbReference type="EMBL" id="QJSQ01000002">
    <property type="protein sequence ID" value="PYE27333.1"/>
    <property type="molecule type" value="Genomic_DNA"/>
</dbReference>
<evidence type="ECO:0000313" key="5">
    <source>
        <dbReference type="Proteomes" id="UP000247772"/>
    </source>
</evidence>
<sequence length="185" mass="20094">MHVPTPSPAFTPPGTIRVRTCEPADFEAIADLMNQPGVRHGTLLSGWRTPESLRAWYERRPPGSITICAEIDGRVVGQSHLEVAKGRRSHCASVGFGVHDAWQRRGVGSALMAAIVACADQSLGLRRLELEVFADNEAAIALYRKFGFVVEGRSRGYAMRDGVLADTLHMARYAEAPPFASPLAP</sequence>
<dbReference type="GO" id="GO:0016747">
    <property type="term" value="F:acyltransferase activity, transferring groups other than amino-acyl groups"/>
    <property type="evidence" value="ECO:0007669"/>
    <property type="project" value="InterPro"/>
</dbReference>
<dbReference type="Proteomes" id="UP000247772">
    <property type="component" value="Unassembled WGS sequence"/>
</dbReference>
<protein>
    <submittedName>
        <fullName evidence="4">Putative acetyltransferase</fullName>
    </submittedName>
</protein>
<evidence type="ECO:0000313" key="4">
    <source>
        <dbReference type="EMBL" id="PYE27333.1"/>
    </source>
</evidence>
<dbReference type="Gene3D" id="3.40.630.30">
    <property type="match status" value="1"/>
</dbReference>
<dbReference type="RefSeq" id="WP_110854277.1">
    <property type="nucleotide sequence ID" value="NZ_QJSQ01000002.1"/>
</dbReference>
<dbReference type="SUPFAM" id="SSF55729">
    <property type="entry name" value="Acyl-CoA N-acyltransferases (Nat)"/>
    <property type="match status" value="1"/>
</dbReference>
<dbReference type="Pfam" id="PF00583">
    <property type="entry name" value="Acetyltransf_1"/>
    <property type="match status" value="1"/>
</dbReference>
<gene>
    <name evidence="4" type="ORF">C7410_10216</name>
</gene>
<feature type="domain" description="N-acetyltransferase" evidence="3">
    <location>
        <begin position="16"/>
        <end position="175"/>
    </location>
</feature>
<accession>A0A2V4UA33</accession>
<dbReference type="InterPro" id="IPR050832">
    <property type="entry name" value="Bact_Acetyltransf"/>
</dbReference>
<dbReference type="PANTHER" id="PTHR43877">
    <property type="entry name" value="AMINOALKYLPHOSPHONATE N-ACETYLTRANSFERASE-RELATED-RELATED"/>
    <property type="match status" value="1"/>
</dbReference>
<reference evidence="4 5" key="1">
    <citation type="submission" date="2018-06" db="EMBL/GenBank/DDBJ databases">
        <title>Genomic Encyclopedia of Type Strains, Phase IV (KMG-V): Genome sequencing to study the core and pangenomes of soil and plant-associated prokaryotes.</title>
        <authorList>
            <person name="Whitman W."/>
        </authorList>
    </citation>
    <scope>NUCLEOTIDE SEQUENCE [LARGE SCALE GENOMIC DNA]</scope>
    <source>
        <strain evidence="4 5">SRCL-318</strain>
    </source>
</reference>
<dbReference type="InterPro" id="IPR000182">
    <property type="entry name" value="GNAT_dom"/>
</dbReference>
<evidence type="ECO:0000256" key="1">
    <source>
        <dbReference type="ARBA" id="ARBA00022679"/>
    </source>
</evidence>
<dbReference type="OrthoDB" id="336415at2"/>
<keyword evidence="1 4" id="KW-0808">Transferase</keyword>
<evidence type="ECO:0000256" key="2">
    <source>
        <dbReference type="ARBA" id="ARBA00023315"/>
    </source>
</evidence>
<dbReference type="AlphaFoldDB" id="A0A2V4UA33"/>
<dbReference type="PANTHER" id="PTHR43877:SF1">
    <property type="entry name" value="ACETYLTRANSFERASE"/>
    <property type="match status" value="1"/>
</dbReference>
<evidence type="ECO:0000259" key="3">
    <source>
        <dbReference type="PROSITE" id="PS51186"/>
    </source>
</evidence>
<dbReference type="PROSITE" id="PS51186">
    <property type="entry name" value="GNAT"/>
    <property type="match status" value="1"/>
</dbReference>
<dbReference type="CDD" id="cd04301">
    <property type="entry name" value="NAT_SF"/>
    <property type="match status" value="1"/>
</dbReference>
<dbReference type="InterPro" id="IPR016181">
    <property type="entry name" value="Acyl_CoA_acyltransferase"/>
</dbReference>
<keyword evidence="2" id="KW-0012">Acyltransferase</keyword>
<name>A0A2V4UA33_9BURK</name>